<dbReference type="GO" id="GO:0008999">
    <property type="term" value="F:protein-N-terminal-alanine acetyltransferase activity"/>
    <property type="evidence" value="ECO:0007669"/>
    <property type="project" value="TreeGrafter"/>
</dbReference>
<evidence type="ECO:0000313" key="6">
    <source>
        <dbReference type="Proteomes" id="UP000006671"/>
    </source>
</evidence>
<evidence type="ECO:0000256" key="2">
    <source>
        <dbReference type="ARBA" id="ARBA00023315"/>
    </source>
</evidence>
<evidence type="ECO:0000313" key="5">
    <source>
        <dbReference type="EMBL" id="EFC42278.1"/>
    </source>
</evidence>
<protein>
    <submittedName>
        <fullName evidence="5">Predicted protein</fullName>
    </submittedName>
</protein>
<dbReference type="KEGG" id="ngr:NAEGRDRAFT_69714"/>
<dbReference type="GeneID" id="8851842"/>
<dbReference type="InterPro" id="IPR000182">
    <property type="entry name" value="GNAT_dom"/>
</dbReference>
<dbReference type="InterPro" id="IPR051531">
    <property type="entry name" value="N-acetyltransferase"/>
</dbReference>
<gene>
    <name evidence="5" type="ORF">NAEGRDRAFT_69714</name>
</gene>
<keyword evidence="6" id="KW-1185">Reference proteome</keyword>
<dbReference type="InterPro" id="IPR016181">
    <property type="entry name" value="Acyl_CoA_acyltransferase"/>
</dbReference>
<keyword evidence="1" id="KW-0808">Transferase</keyword>
<accession>D2VLA7</accession>
<dbReference type="SUPFAM" id="SSF55729">
    <property type="entry name" value="Acyl-CoA N-acyltransferases (Nat)"/>
    <property type="match status" value="1"/>
</dbReference>
<dbReference type="InParanoid" id="D2VLA7"/>
<dbReference type="GO" id="GO:0005737">
    <property type="term" value="C:cytoplasm"/>
    <property type="evidence" value="ECO:0007669"/>
    <property type="project" value="TreeGrafter"/>
</dbReference>
<dbReference type="PANTHER" id="PTHR43792:SF8">
    <property type="entry name" value="[RIBOSOMAL PROTEIN US5]-ALANINE N-ACETYLTRANSFERASE"/>
    <property type="match status" value="1"/>
</dbReference>
<comment type="similarity">
    <text evidence="3">Belongs to the acetyltransferase family. RimJ subfamily.</text>
</comment>
<dbReference type="Gene3D" id="3.40.630.30">
    <property type="match status" value="1"/>
</dbReference>
<sequence length="227" mass="26276">MEITKINDYIFKISNQKRQTNETDVSFEWFILRMDYSSAETDGLIYFDFLVRNQTFLKVHLPHYPNEAYENLSWSVNRMKRLSSAHNYFVLVKSEQTPSYIEKVNQSEPVFEFLKDKLTIGVCGGFTGGKTEFDLMEVGYALDEKFQSHGIVSNTLKFIIEKAFKEVSSLNLIKLVCNDYNVKSAAVGKRLGFTFNEEESEKASKEDNVALHCFTMTREEATKLFQL</sequence>
<dbReference type="Pfam" id="PF13302">
    <property type="entry name" value="Acetyltransf_3"/>
    <property type="match status" value="1"/>
</dbReference>
<name>D2VLA7_NAEGR</name>
<dbReference type="OrthoDB" id="9995487at2759"/>
<dbReference type="VEuPathDB" id="AmoebaDB:NAEGRDRAFT_69714"/>
<proteinExistence type="inferred from homology"/>
<keyword evidence="2" id="KW-0012">Acyltransferase</keyword>
<reference evidence="5 6" key="1">
    <citation type="journal article" date="2010" name="Cell">
        <title>The genome of Naegleria gruberi illuminates early eukaryotic versatility.</title>
        <authorList>
            <person name="Fritz-Laylin L.K."/>
            <person name="Prochnik S.E."/>
            <person name="Ginger M.L."/>
            <person name="Dacks J.B."/>
            <person name="Carpenter M.L."/>
            <person name="Field M.C."/>
            <person name="Kuo A."/>
            <person name="Paredez A."/>
            <person name="Chapman J."/>
            <person name="Pham J."/>
            <person name="Shu S."/>
            <person name="Neupane R."/>
            <person name="Cipriano M."/>
            <person name="Mancuso J."/>
            <person name="Tu H."/>
            <person name="Salamov A."/>
            <person name="Lindquist E."/>
            <person name="Shapiro H."/>
            <person name="Lucas S."/>
            <person name="Grigoriev I.V."/>
            <person name="Cande W.Z."/>
            <person name="Fulton C."/>
            <person name="Rokhsar D.S."/>
            <person name="Dawson S.C."/>
        </authorList>
    </citation>
    <scope>NUCLEOTIDE SEQUENCE [LARGE SCALE GENOMIC DNA]</scope>
    <source>
        <strain evidence="5 6">NEG-M</strain>
    </source>
</reference>
<dbReference type="PANTHER" id="PTHR43792">
    <property type="entry name" value="GNAT FAMILY, PUTATIVE (AFU_ORTHOLOGUE AFUA_3G00765)-RELATED-RELATED"/>
    <property type="match status" value="1"/>
</dbReference>
<feature type="domain" description="N-acetyltransferase" evidence="4">
    <location>
        <begin position="110"/>
        <end position="194"/>
    </location>
</feature>
<dbReference type="EMBL" id="GG738880">
    <property type="protein sequence ID" value="EFC42278.1"/>
    <property type="molecule type" value="Genomic_DNA"/>
</dbReference>
<dbReference type="RefSeq" id="XP_002675022.1">
    <property type="nucleotide sequence ID" value="XM_002674976.1"/>
</dbReference>
<evidence type="ECO:0000256" key="3">
    <source>
        <dbReference type="ARBA" id="ARBA00038502"/>
    </source>
</evidence>
<dbReference type="Proteomes" id="UP000006671">
    <property type="component" value="Unassembled WGS sequence"/>
</dbReference>
<organism evidence="6">
    <name type="scientific">Naegleria gruberi</name>
    <name type="common">Amoeba</name>
    <dbReference type="NCBI Taxonomy" id="5762"/>
    <lineage>
        <taxon>Eukaryota</taxon>
        <taxon>Discoba</taxon>
        <taxon>Heterolobosea</taxon>
        <taxon>Tetramitia</taxon>
        <taxon>Eutetramitia</taxon>
        <taxon>Vahlkampfiidae</taxon>
        <taxon>Naegleria</taxon>
    </lineage>
</organism>
<dbReference type="OMA" id="PNDGERM"/>
<evidence type="ECO:0000259" key="4">
    <source>
        <dbReference type="Pfam" id="PF13302"/>
    </source>
</evidence>
<dbReference type="AlphaFoldDB" id="D2VLA7"/>
<evidence type="ECO:0000256" key="1">
    <source>
        <dbReference type="ARBA" id="ARBA00022679"/>
    </source>
</evidence>